<keyword evidence="7" id="KW-0732">Signal</keyword>
<dbReference type="AlphaFoldDB" id="A0A0N5AG59"/>
<dbReference type="Gene3D" id="2.60.40.1180">
    <property type="entry name" value="Golgi alpha-mannosidase II"/>
    <property type="match status" value="2"/>
</dbReference>
<dbReference type="Pfam" id="PF13802">
    <property type="entry name" value="Gal_mutarotas_2"/>
    <property type="match status" value="1"/>
</dbReference>
<dbReference type="CDD" id="cd06602">
    <property type="entry name" value="GH31_MGAM_SI_GAA"/>
    <property type="match status" value="1"/>
</dbReference>
<sequence>MINKTALLLLVSLSAVVTSKPRIDCHPDINASMDECQHRGCIWEEGNADANEPWCYFNDTTGYIVKQSNASSFILTPYEKSRNPFSDNLKQVQVTIKAIGSTLNIKIFDSDSERYEVPLELPGKKMPSKAPSESDMLQFASSTDPDSKFSFTVTVRRDNKNVTVWDTSIGGFLFGDQYIQIATYLPTKNIYGFGEHVHKRIKHNLNRYTKWAMFTRDIGPNSKADLSTTNLYGVHPFYLALEESGTAHGVFILNSNAQEVELGTGPHLTYRTIGGILDIYFFPGPTPEAVIQQYHAFIGKPMFPAYWGLGFHLCRWGYENLTAMELAVGRTRSNGVPLEVVIADIDYMDKYQDFTVGWEGLKNYTDELHNDGMHLTLIIDAGVPVSGEAFRRGIEKNVTFIKWPEEKFVQHGIVEKYPYVTDELIMLGNVWPDNHTAMPDFLDPELNTENWWIDEFIRLRQITGMDSIWLDMNEPSNFDTDPMTNLVTTIQKRATNEHLKCPVSGTDGKYDEPPYPTAAKYNFGNDAYLFSKTSCMIGKTGRGKYRFYDTHSIWSTAQIMATAKAQKKFGNRGAMISRSTYASAGHYMGHWLGDNSAQWEDLQTSVIGAQEFNLFGMTYVGSDICGFFGNTTEELCLRWHQMGAFHTYSRNHNQEGMILQDPGIWPSVARAAKESLLFKYNYLPYLYTLMYEASINGGTVIRPLFFEFPNDEQTYDLGYQFMWGSAMMFMPVVYENVTQIGGYLPPSATWYSLRDYGKLQILDRAQAYSAKLDELIPIFARAGYIIPKQQPEVVIKNMRDHPFTLLIIPESNKAKGTLFWDDGESYLDNNFYYYSFEYTNNGNDHILSWNRKNIPENANVTFPGIGAIEIFGYPCAPTIRGFEKETGNTQMTVNYDTDSKALRIAVPNPFNMFLSKDSIKWQMTWYN</sequence>
<dbReference type="CDD" id="cd14752">
    <property type="entry name" value="GH31_N"/>
    <property type="match status" value="1"/>
</dbReference>
<dbReference type="WBParaSite" id="SMUV_0000329001-mRNA-1">
    <property type="protein sequence ID" value="SMUV_0000329001-mRNA-1"/>
    <property type="gene ID" value="SMUV_0000329001"/>
</dbReference>
<evidence type="ECO:0000256" key="2">
    <source>
        <dbReference type="ARBA" id="ARBA00007806"/>
    </source>
</evidence>
<dbReference type="Proteomes" id="UP000046393">
    <property type="component" value="Unplaced"/>
</dbReference>
<accession>A0A0N5AG59</accession>
<evidence type="ECO:0000256" key="6">
    <source>
        <dbReference type="RuleBase" id="RU361185"/>
    </source>
</evidence>
<dbReference type="PANTHER" id="PTHR22762:SF94">
    <property type="entry name" value="P-TYPE DOMAIN-CONTAINING PROTEIN"/>
    <property type="match status" value="1"/>
</dbReference>
<evidence type="ECO:0000256" key="4">
    <source>
        <dbReference type="ARBA" id="ARBA00023157"/>
    </source>
</evidence>
<evidence type="ECO:0000313" key="10">
    <source>
        <dbReference type="WBParaSite" id="SMUV_0000329001-mRNA-1"/>
    </source>
</evidence>
<dbReference type="PROSITE" id="PS51448">
    <property type="entry name" value="P_TREFOIL_2"/>
    <property type="match status" value="1"/>
</dbReference>
<dbReference type="CDD" id="cd00111">
    <property type="entry name" value="Trefoil"/>
    <property type="match status" value="1"/>
</dbReference>
<protein>
    <submittedName>
        <fullName evidence="10">P-type domain-containing protein</fullName>
    </submittedName>
</protein>
<evidence type="ECO:0000256" key="5">
    <source>
        <dbReference type="PROSITE-ProRule" id="PRU00779"/>
    </source>
</evidence>
<evidence type="ECO:0000313" key="9">
    <source>
        <dbReference type="Proteomes" id="UP000046393"/>
    </source>
</evidence>
<keyword evidence="6" id="KW-0378">Hydrolase</keyword>
<dbReference type="GO" id="GO:0030246">
    <property type="term" value="F:carbohydrate binding"/>
    <property type="evidence" value="ECO:0007669"/>
    <property type="project" value="InterPro"/>
</dbReference>
<dbReference type="InterPro" id="IPR025887">
    <property type="entry name" value="Glyco_hydro_31_N_dom"/>
</dbReference>
<name>A0A0N5AG59_9BILA</name>
<dbReference type="SUPFAM" id="SSF51445">
    <property type="entry name" value="(Trans)glycosidases"/>
    <property type="match status" value="1"/>
</dbReference>
<dbReference type="Gene3D" id="2.60.40.1760">
    <property type="entry name" value="glycosyl hydrolase (family 31)"/>
    <property type="match status" value="1"/>
</dbReference>
<feature type="chain" id="PRO_5005893240" evidence="7">
    <location>
        <begin position="20"/>
        <end position="927"/>
    </location>
</feature>
<keyword evidence="6" id="KW-0326">Glycosidase</keyword>
<dbReference type="SUPFAM" id="SSF74650">
    <property type="entry name" value="Galactose mutarotase-like"/>
    <property type="match status" value="1"/>
</dbReference>
<dbReference type="InterPro" id="IPR013780">
    <property type="entry name" value="Glyco_hydro_b"/>
</dbReference>
<proteinExistence type="inferred from homology"/>
<dbReference type="SMART" id="SM00018">
    <property type="entry name" value="PD"/>
    <property type="match status" value="1"/>
</dbReference>
<dbReference type="InterPro" id="IPR011013">
    <property type="entry name" value="Gal_mutarotase_sf_dom"/>
</dbReference>
<feature type="domain" description="P-type" evidence="8">
    <location>
        <begin position="11"/>
        <end position="59"/>
    </location>
</feature>
<comment type="similarity">
    <text evidence="2 6">Belongs to the glycosyl hydrolase 31 family.</text>
</comment>
<dbReference type="GO" id="GO:0016020">
    <property type="term" value="C:membrane"/>
    <property type="evidence" value="ECO:0007669"/>
    <property type="project" value="UniProtKB-SubCell"/>
</dbReference>
<dbReference type="STRING" id="451379.A0A0N5AG59"/>
<dbReference type="Gene3D" id="4.10.110.10">
    <property type="entry name" value="Spasmolytic Protein, domain 1"/>
    <property type="match status" value="1"/>
</dbReference>
<keyword evidence="3" id="KW-0472">Membrane</keyword>
<comment type="caution">
    <text evidence="5">Lacks conserved residue(s) required for the propagation of feature annotation.</text>
</comment>
<keyword evidence="4" id="KW-1015">Disulfide bond</keyword>
<evidence type="ECO:0000256" key="7">
    <source>
        <dbReference type="SAM" id="SignalP"/>
    </source>
</evidence>
<dbReference type="InterPro" id="IPR017853">
    <property type="entry name" value="GH"/>
</dbReference>
<evidence type="ECO:0000259" key="8">
    <source>
        <dbReference type="PROSITE" id="PS51448"/>
    </source>
</evidence>
<dbReference type="Pfam" id="PF21365">
    <property type="entry name" value="Glyco_hydro_31_3rd"/>
    <property type="match status" value="1"/>
</dbReference>
<dbReference type="InterPro" id="IPR000519">
    <property type="entry name" value="P_trefoil_dom"/>
</dbReference>
<keyword evidence="9" id="KW-1185">Reference proteome</keyword>
<evidence type="ECO:0000256" key="1">
    <source>
        <dbReference type="ARBA" id="ARBA00004370"/>
    </source>
</evidence>
<dbReference type="PANTHER" id="PTHR22762">
    <property type="entry name" value="ALPHA-GLUCOSIDASE"/>
    <property type="match status" value="1"/>
</dbReference>
<feature type="signal peptide" evidence="7">
    <location>
        <begin position="1"/>
        <end position="19"/>
    </location>
</feature>
<dbReference type="InterPro" id="IPR000322">
    <property type="entry name" value="Glyco_hydro_31_TIM"/>
</dbReference>
<dbReference type="InterPro" id="IPR044913">
    <property type="entry name" value="P_trefoil_dom_sf"/>
</dbReference>
<dbReference type="GO" id="GO:0005975">
    <property type="term" value="P:carbohydrate metabolic process"/>
    <property type="evidence" value="ECO:0007669"/>
    <property type="project" value="InterPro"/>
</dbReference>
<comment type="subcellular location">
    <subcellularLocation>
        <location evidence="1">Membrane</location>
    </subcellularLocation>
</comment>
<organism evidence="9 10">
    <name type="scientific">Syphacia muris</name>
    <dbReference type="NCBI Taxonomy" id="451379"/>
    <lineage>
        <taxon>Eukaryota</taxon>
        <taxon>Metazoa</taxon>
        <taxon>Ecdysozoa</taxon>
        <taxon>Nematoda</taxon>
        <taxon>Chromadorea</taxon>
        <taxon>Rhabditida</taxon>
        <taxon>Spirurina</taxon>
        <taxon>Oxyuridomorpha</taxon>
        <taxon>Oxyuroidea</taxon>
        <taxon>Oxyuridae</taxon>
        <taxon>Syphacia</taxon>
    </lineage>
</organism>
<dbReference type="InterPro" id="IPR048395">
    <property type="entry name" value="Glyco_hydro_31_C"/>
</dbReference>
<dbReference type="Pfam" id="PF00088">
    <property type="entry name" value="Trefoil"/>
    <property type="match status" value="1"/>
</dbReference>
<evidence type="ECO:0000256" key="3">
    <source>
        <dbReference type="ARBA" id="ARBA00023136"/>
    </source>
</evidence>
<dbReference type="SUPFAM" id="SSF51011">
    <property type="entry name" value="Glycosyl hydrolase domain"/>
    <property type="match status" value="1"/>
</dbReference>
<dbReference type="Pfam" id="PF01055">
    <property type="entry name" value="Glyco_hydro_31_2nd"/>
    <property type="match status" value="1"/>
</dbReference>
<dbReference type="Gene3D" id="3.20.20.80">
    <property type="entry name" value="Glycosidases"/>
    <property type="match status" value="1"/>
</dbReference>
<reference evidence="10" key="1">
    <citation type="submission" date="2017-02" db="UniProtKB">
        <authorList>
            <consortium name="WormBaseParasite"/>
        </authorList>
    </citation>
    <scope>IDENTIFICATION</scope>
</reference>
<dbReference type="GO" id="GO:0004558">
    <property type="term" value="F:alpha-1,4-glucosidase activity"/>
    <property type="evidence" value="ECO:0007669"/>
    <property type="project" value="TreeGrafter"/>
</dbReference>